<evidence type="ECO:0000256" key="3">
    <source>
        <dbReference type="ARBA" id="ARBA00022692"/>
    </source>
</evidence>
<feature type="transmembrane region" description="Helical" evidence="6">
    <location>
        <begin position="12"/>
        <end position="33"/>
    </location>
</feature>
<sequence length="345" mass="39038">MNLLDKYVLKQVLPVFILGNIFFIFLLLLDKLVQLAELFFAKSVPAYLIIQTVIYYFPSFLAITIPTATLLSILIIFSRMSVDSELIVIRASGAGFRQIFKPVFLFGVFAAFLTLLMTGYLMPLGNKAAVGNLKQIAKSVSINDLKEKQLYKDIPGVLIYVKKIFDKNSFGQLIVVDKRQGYVITANKGNIITTDQSEIVFDFREGTLMKKSGEAYSKIGFNAFKVRIPIPVMEDFEIQGERFMFLSQLVKNFGEKIYKFEFSKRFAIPFAAFIMAALGLTFGSFFQRAGKSLGVFFSLVVVFLYNLILIFSENMIDVINPFLAAWIANIIFSIIAVIMIKKVFK</sequence>
<evidence type="ECO:0000256" key="1">
    <source>
        <dbReference type="ARBA" id="ARBA00004651"/>
    </source>
</evidence>
<dbReference type="Pfam" id="PF03739">
    <property type="entry name" value="LptF_LptG"/>
    <property type="match status" value="1"/>
</dbReference>
<dbReference type="GO" id="GO:0015920">
    <property type="term" value="P:lipopolysaccharide transport"/>
    <property type="evidence" value="ECO:0007669"/>
    <property type="project" value="TreeGrafter"/>
</dbReference>
<comment type="subcellular location">
    <subcellularLocation>
        <location evidence="1">Cell membrane</location>
        <topology evidence="1">Multi-pass membrane protein</topology>
    </subcellularLocation>
</comment>
<evidence type="ECO:0000313" key="8">
    <source>
        <dbReference type="Proteomes" id="UP000262325"/>
    </source>
</evidence>
<protein>
    <submittedName>
        <fullName evidence="7">YjgP/YjgQ family permease</fullName>
    </submittedName>
</protein>
<feature type="transmembrane region" description="Helical" evidence="6">
    <location>
        <begin position="53"/>
        <end position="78"/>
    </location>
</feature>
<reference evidence="7 8" key="1">
    <citation type="journal article" date="2018" name="Nat. Biotechnol.">
        <title>A standardized bacterial taxonomy based on genome phylogeny substantially revises the tree of life.</title>
        <authorList>
            <person name="Parks D.H."/>
            <person name="Chuvochina M."/>
            <person name="Waite D.W."/>
            <person name="Rinke C."/>
            <person name="Skarshewski A."/>
            <person name="Chaumeil P.A."/>
            <person name="Hugenholtz P."/>
        </authorList>
    </citation>
    <scope>NUCLEOTIDE SEQUENCE [LARGE SCALE GENOMIC DNA]</scope>
    <source>
        <strain evidence="7">UBA8672</strain>
    </source>
</reference>
<dbReference type="EMBL" id="DPPF01000157">
    <property type="protein sequence ID" value="HCW93530.1"/>
    <property type="molecule type" value="Genomic_DNA"/>
</dbReference>
<dbReference type="Proteomes" id="UP000262325">
    <property type="component" value="Unassembled WGS sequence"/>
</dbReference>
<comment type="caution">
    <text evidence="7">The sequence shown here is derived from an EMBL/GenBank/DDBJ whole genome shotgun (WGS) entry which is preliminary data.</text>
</comment>
<accession>A0A3D5QCY6</accession>
<dbReference type="InterPro" id="IPR005495">
    <property type="entry name" value="LptG/LptF_permease"/>
</dbReference>
<keyword evidence="3 6" id="KW-0812">Transmembrane</keyword>
<dbReference type="PANTHER" id="PTHR33529">
    <property type="entry name" value="SLR0882 PROTEIN-RELATED"/>
    <property type="match status" value="1"/>
</dbReference>
<evidence type="ECO:0000313" key="7">
    <source>
        <dbReference type="EMBL" id="HCW93530.1"/>
    </source>
</evidence>
<feature type="transmembrane region" description="Helical" evidence="6">
    <location>
        <begin position="99"/>
        <end position="122"/>
    </location>
</feature>
<evidence type="ECO:0000256" key="4">
    <source>
        <dbReference type="ARBA" id="ARBA00022989"/>
    </source>
</evidence>
<dbReference type="PANTHER" id="PTHR33529:SF6">
    <property type="entry name" value="YJGP_YJGQ FAMILY PERMEASE"/>
    <property type="match status" value="1"/>
</dbReference>
<evidence type="ECO:0000256" key="5">
    <source>
        <dbReference type="ARBA" id="ARBA00023136"/>
    </source>
</evidence>
<evidence type="ECO:0000256" key="2">
    <source>
        <dbReference type="ARBA" id="ARBA00022475"/>
    </source>
</evidence>
<name>A0A3D5QCY6_FLESI</name>
<proteinExistence type="predicted"/>
<feature type="transmembrane region" description="Helical" evidence="6">
    <location>
        <begin position="293"/>
        <end position="312"/>
    </location>
</feature>
<keyword evidence="5 6" id="KW-0472">Membrane</keyword>
<gene>
    <name evidence="7" type="ORF">DHM44_07590</name>
</gene>
<keyword evidence="4 6" id="KW-1133">Transmembrane helix</keyword>
<feature type="transmembrane region" description="Helical" evidence="6">
    <location>
        <begin position="266"/>
        <end position="286"/>
    </location>
</feature>
<evidence type="ECO:0000256" key="6">
    <source>
        <dbReference type="SAM" id="Phobius"/>
    </source>
</evidence>
<organism evidence="7 8">
    <name type="scientific">Flexistipes sinusarabici</name>
    <dbReference type="NCBI Taxonomy" id="2352"/>
    <lineage>
        <taxon>Bacteria</taxon>
        <taxon>Pseudomonadati</taxon>
        <taxon>Deferribacterota</taxon>
        <taxon>Deferribacteres</taxon>
        <taxon>Deferribacterales</taxon>
        <taxon>Flexistipitaceae</taxon>
        <taxon>Flexistipes</taxon>
    </lineage>
</organism>
<dbReference type="GO" id="GO:0043190">
    <property type="term" value="C:ATP-binding cassette (ABC) transporter complex"/>
    <property type="evidence" value="ECO:0007669"/>
    <property type="project" value="TreeGrafter"/>
</dbReference>
<feature type="transmembrane region" description="Helical" evidence="6">
    <location>
        <begin position="318"/>
        <end position="340"/>
    </location>
</feature>
<dbReference type="AlphaFoldDB" id="A0A3D5QCY6"/>
<keyword evidence="2" id="KW-1003">Cell membrane</keyword>